<reference evidence="2 3" key="1">
    <citation type="journal article" date="2024" name="Microbiol. Resour. Announc.">
        <title>Genome annotations for the ascomycete fungi Trichoderma harzianum, Trichoderma aggressivum, and Purpureocillium lilacinum.</title>
        <authorList>
            <person name="Beijen E.P.W."/>
            <person name="Ohm R.A."/>
        </authorList>
    </citation>
    <scope>NUCLEOTIDE SEQUENCE [LARGE SCALE GENOMIC DNA]</scope>
    <source>
        <strain evidence="2 3">CBS 150709</strain>
    </source>
</reference>
<organism evidence="2 3">
    <name type="scientific">Purpureocillium lilacinum</name>
    <name type="common">Paecilomyces lilacinus</name>
    <dbReference type="NCBI Taxonomy" id="33203"/>
    <lineage>
        <taxon>Eukaryota</taxon>
        <taxon>Fungi</taxon>
        <taxon>Dikarya</taxon>
        <taxon>Ascomycota</taxon>
        <taxon>Pezizomycotina</taxon>
        <taxon>Sordariomycetes</taxon>
        <taxon>Hypocreomycetidae</taxon>
        <taxon>Hypocreales</taxon>
        <taxon>Ophiocordycipitaceae</taxon>
        <taxon>Purpureocillium</taxon>
    </lineage>
</organism>
<evidence type="ECO:0000313" key="2">
    <source>
        <dbReference type="EMBL" id="KAK4065950.1"/>
    </source>
</evidence>
<keyword evidence="1" id="KW-0732">Signal</keyword>
<dbReference type="Proteomes" id="UP001287286">
    <property type="component" value="Unassembled WGS sequence"/>
</dbReference>
<feature type="signal peptide" evidence="1">
    <location>
        <begin position="1"/>
        <end position="22"/>
    </location>
</feature>
<feature type="chain" id="PRO_5045947428" evidence="1">
    <location>
        <begin position="23"/>
        <end position="138"/>
    </location>
</feature>
<evidence type="ECO:0000256" key="1">
    <source>
        <dbReference type="SAM" id="SignalP"/>
    </source>
</evidence>
<gene>
    <name evidence="2" type="ORF">Purlil1_13989</name>
</gene>
<dbReference type="EMBL" id="JAWRVI010000400">
    <property type="protein sequence ID" value="KAK4065950.1"/>
    <property type="molecule type" value="Genomic_DNA"/>
</dbReference>
<comment type="caution">
    <text evidence="2">The sequence shown here is derived from an EMBL/GenBank/DDBJ whole genome shotgun (WGS) entry which is preliminary data.</text>
</comment>
<name>A0ABR0BCU1_PURLI</name>
<proteinExistence type="predicted"/>
<accession>A0ABR0BCU1</accession>
<keyword evidence="3" id="KW-1185">Reference proteome</keyword>
<evidence type="ECO:0000313" key="3">
    <source>
        <dbReference type="Proteomes" id="UP001287286"/>
    </source>
</evidence>
<protein>
    <submittedName>
        <fullName evidence="2">Uncharacterized protein</fullName>
    </submittedName>
</protein>
<sequence length="138" mass="14710">MPRGNFRSWGALAILLPPSIYAATAVGSSSAAATANMAIEVKMTRVERQADAALLAYFSEFGDCGISWAEPTKAQKIEPPANTVGIVVDVPHNKGAIRIYNSTENDAHIGTVGTEDAGFMVIMFPPSTLGQQSVWNQR</sequence>